<sequence length="111" mass="13168">MYIFISRNFKVVFTTRQDKILKKKGRVSPWLHMLKRFALAYHKKLRKKQYQPESPLDRISGIGKIKKRNLLKHFGNMQKIRNASLDELGKAKSITDKDARTIYNYFHSIVS</sequence>
<protein>
    <submittedName>
        <fullName evidence="4">Excinuclease ABC subunit C</fullName>
    </submittedName>
</protein>
<dbReference type="SUPFAM" id="SSF47781">
    <property type="entry name" value="RuvA domain 2-like"/>
    <property type="match status" value="1"/>
</dbReference>
<dbReference type="InterPro" id="IPR010994">
    <property type="entry name" value="RuvA_2-like"/>
</dbReference>
<dbReference type="Gene3D" id="1.10.150.20">
    <property type="entry name" value="5' to 3' exonuclease, C-terminal subdomain"/>
    <property type="match status" value="1"/>
</dbReference>
<dbReference type="GO" id="GO:0006281">
    <property type="term" value="P:DNA repair"/>
    <property type="evidence" value="ECO:0007669"/>
    <property type="project" value="UniProtKB-KW"/>
</dbReference>
<evidence type="ECO:0000256" key="1">
    <source>
        <dbReference type="ARBA" id="ARBA00022763"/>
    </source>
</evidence>
<proteinExistence type="predicted"/>
<evidence type="ECO:0000259" key="3">
    <source>
        <dbReference type="Pfam" id="PF12826"/>
    </source>
</evidence>
<dbReference type="Pfam" id="PF12826">
    <property type="entry name" value="HHH_2"/>
    <property type="match status" value="1"/>
</dbReference>
<feature type="domain" description="DisA/LigA helix-hairpin-helix motif" evidence="3">
    <location>
        <begin position="60"/>
        <end position="107"/>
    </location>
</feature>
<reference evidence="4 5" key="1">
    <citation type="submission" date="2016-07" db="EMBL/GenBank/DDBJ databases">
        <title>Draft genome of Scalindua rubra, obtained from a brine-seawater interface in the Red Sea, sheds light on salt adaptation in anammox bacteria.</title>
        <authorList>
            <person name="Speth D.R."/>
            <person name="Lagkouvardos I."/>
            <person name="Wang Y."/>
            <person name="Qian P.-Y."/>
            <person name="Dutilh B.E."/>
            <person name="Jetten M.S."/>
        </authorList>
    </citation>
    <scope>NUCLEOTIDE SEQUENCE [LARGE SCALE GENOMIC DNA]</scope>
    <source>
        <strain evidence="4">BSI-1</strain>
    </source>
</reference>
<comment type="caution">
    <text evidence="4">The sequence shown here is derived from an EMBL/GenBank/DDBJ whole genome shotgun (WGS) entry which is preliminary data.</text>
</comment>
<dbReference type="Proteomes" id="UP000094056">
    <property type="component" value="Unassembled WGS sequence"/>
</dbReference>
<evidence type="ECO:0000313" key="5">
    <source>
        <dbReference type="Proteomes" id="UP000094056"/>
    </source>
</evidence>
<name>A0A1E3X4C1_9BACT</name>
<accession>A0A1E3X4C1</accession>
<evidence type="ECO:0000313" key="4">
    <source>
        <dbReference type="EMBL" id="ODS30506.1"/>
    </source>
</evidence>
<dbReference type="PANTHER" id="PTHR30562">
    <property type="entry name" value="UVRC/OXIDOREDUCTASE"/>
    <property type="match status" value="1"/>
</dbReference>
<evidence type="ECO:0000256" key="2">
    <source>
        <dbReference type="ARBA" id="ARBA00023204"/>
    </source>
</evidence>
<gene>
    <name evidence="4" type="ORF">SCARUB_04376</name>
</gene>
<keyword evidence="2" id="KW-0234">DNA repair</keyword>
<dbReference type="InterPro" id="IPR050066">
    <property type="entry name" value="UvrABC_protein_C"/>
</dbReference>
<dbReference type="GO" id="GO:0009380">
    <property type="term" value="C:excinuclease repair complex"/>
    <property type="evidence" value="ECO:0007669"/>
    <property type="project" value="TreeGrafter"/>
</dbReference>
<dbReference type="EMBL" id="MAYW01000214">
    <property type="protein sequence ID" value="ODS30506.1"/>
    <property type="molecule type" value="Genomic_DNA"/>
</dbReference>
<dbReference type="AlphaFoldDB" id="A0A1E3X4C1"/>
<dbReference type="InterPro" id="IPR041663">
    <property type="entry name" value="DisA/LigA_HHH"/>
</dbReference>
<dbReference type="PANTHER" id="PTHR30562:SF1">
    <property type="entry name" value="UVRABC SYSTEM PROTEIN C"/>
    <property type="match status" value="1"/>
</dbReference>
<keyword evidence="1" id="KW-0227">DNA damage</keyword>
<organism evidence="4 5">
    <name type="scientific">Candidatus Scalindua rubra</name>
    <dbReference type="NCBI Taxonomy" id="1872076"/>
    <lineage>
        <taxon>Bacteria</taxon>
        <taxon>Pseudomonadati</taxon>
        <taxon>Planctomycetota</taxon>
        <taxon>Candidatus Brocadiia</taxon>
        <taxon>Candidatus Brocadiales</taxon>
        <taxon>Candidatus Scalinduaceae</taxon>
        <taxon>Candidatus Scalindua</taxon>
    </lineage>
</organism>